<dbReference type="AlphaFoldDB" id="A0A8K0UED1"/>
<dbReference type="OrthoDB" id="2970657at2759"/>
<dbReference type="Gene3D" id="1.20.1280.50">
    <property type="match status" value="1"/>
</dbReference>
<sequence length="596" mass="65564">MQTLSAETLTPGVGILSDPAAIVDASPITTLPPELLVHLFLCCLHIPNKSFYHDENSSLLPSWTSVTAVCRYWRAVALNTPQLWSQIDVDSLMAKADELAYPTTAVIETVKLLLGRSKRVPLDVQYLKPQTYDTMMPFDFRPILAEFGHIFSLRIGHTEKMVELFTGSNSIHAPLLSRLYILHNGDVAAVASFLTCLDAPSLEELTIITYATRYDTESINWTKSLFPSSLKRLYILYDTLLGADPSTIASTIGHLLHLERLVLRERPQASALFQTLSHSPTFAEPSPLFSLPHLQELSLSGGTASCTHFIEHVRIPAAASVALLLQPRDLRSSIFRPSLLRVLRQRLNPPRNTDNSSLPPVATLVFQSQSVDFHTLDLDGAPEVPPDQPPLFSLSYNNTSRGSDSEVRAFMQQMRQIVLDVPLHNITTLVLRFLRDDEDAAADWIALLGTICNVTTLVLHHDPFSHPTGWSEDAMVSLLRLHTTTTGSDTALSAPGPPLNLPNLKHIFLSNIDLTESILVSGSGSALGSVQAEIVDGLECVLRERKDAGCMVKVLALKECGNVDGDMVQRLGSCVLCMEWDGYIGPTVEISYSDTE</sequence>
<evidence type="ECO:0000313" key="3">
    <source>
        <dbReference type="Proteomes" id="UP000813824"/>
    </source>
</evidence>
<keyword evidence="3" id="KW-1185">Reference proteome</keyword>
<comment type="caution">
    <text evidence="2">The sequence shown here is derived from an EMBL/GenBank/DDBJ whole genome shotgun (WGS) entry which is preliminary data.</text>
</comment>
<feature type="domain" description="F-box" evidence="1">
    <location>
        <begin position="29"/>
        <end position="88"/>
    </location>
</feature>
<dbReference type="Proteomes" id="UP000813824">
    <property type="component" value="Unassembled WGS sequence"/>
</dbReference>
<accession>A0A8K0UED1</accession>
<evidence type="ECO:0000259" key="1">
    <source>
        <dbReference type="Pfam" id="PF12937"/>
    </source>
</evidence>
<dbReference type="InterPro" id="IPR001810">
    <property type="entry name" value="F-box_dom"/>
</dbReference>
<dbReference type="SUPFAM" id="SSF52047">
    <property type="entry name" value="RNI-like"/>
    <property type="match status" value="1"/>
</dbReference>
<dbReference type="EMBL" id="JAEVFJ010000053">
    <property type="protein sequence ID" value="KAH8080696.1"/>
    <property type="molecule type" value="Genomic_DNA"/>
</dbReference>
<proteinExistence type="predicted"/>
<dbReference type="Pfam" id="PF12937">
    <property type="entry name" value="F-box-like"/>
    <property type="match status" value="1"/>
</dbReference>
<protein>
    <recommendedName>
        <fullName evidence="1">F-box domain-containing protein</fullName>
    </recommendedName>
</protein>
<gene>
    <name evidence="2" type="ORF">BXZ70DRAFT_637223</name>
</gene>
<name>A0A8K0UED1_9AGAR</name>
<reference evidence="2" key="1">
    <citation type="journal article" date="2021" name="New Phytol.">
        <title>Evolutionary innovations through gain and loss of genes in the ectomycorrhizal Boletales.</title>
        <authorList>
            <person name="Wu G."/>
            <person name="Miyauchi S."/>
            <person name="Morin E."/>
            <person name="Kuo A."/>
            <person name="Drula E."/>
            <person name="Varga T."/>
            <person name="Kohler A."/>
            <person name="Feng B."/>
            <person name="Cao Y."/>
            <person name="Lipzen A."/>
            <person name="Daum C."/>
            <person name="Hundley H."/>
            <person name="Pangilinan J."/>
            <person name="Johnson J."/>
            <person name="Barry K."/>
            <person name="LaButti K."/>
            <person name="Ng V."/>
            <person name="Ahrendt S."/>
            <person name="Min B."/>
            <person name="Choi I.G."/>
            <person name="Park H."/>
            <person name="Plett J.M."/>
            <person name="Magnuson J."/>
            <person name="Spatafora J.W."/>
            <person name="Nagy L.G."/>
            <person name="Henrissat B."/>
            <person name="Grigoriev I.V."/>
            <person name="Yang Z.L."/>
            <person name="Xu J."/>
            <person name="Martin F.M."/>
        </authorList>
    </citation>
    <scope>NUCLEOTIDE SEQUENCE</scope>
    <source>
        <strain evidence="2">KKN 215</strain>
    </source>
</reference>
<organism evidence="2 3">
    <name type="scientific">Cristinia sonorae</name>
    <dbReference type="NCBI Taxonomy" id="1940300"/>
    <lineage>
        <taxon>Eukaryota</taxon>
        <taxon>Fungi</taxon>
        <taxon>Dikarya</taxon>
        <taxon>Basidiomycota</taxon>
        <taxon>Agaricomycotina</taxon>
        <taxon>Agaricomycetes</taxon>
        <taxon>Agaricomycetidae</taxon>
        <taxon>Agaricales</taxon>
        <taxon>Pleurotineae</taxon>
        <taxon>Stephanosporaceae</taxon>
        <taxon>Cristinia</taxon>
    </lineage>
</organism>
<evidence type="ECO:0000313" key="2">
    <source>
        <dbReference type="EMBL" id="KAH8080696.1"/>
    </source>
</evidence>